<feature type="region of interest" description="Disordered" evidence="1">
    <location>
        <begin position="118"/>
        <end position="185"/>
    </location>
</feature>
<evidence type="ECO:0000313" key="2">
    <source>
        <dbReference type="EMBL" id="SFP97263.1"/>
    </source>
</evidence>
<gene>
    <name evidence="2" type="ORF">SAMN04488506_0122</name>
</gene>
<name>A0A1I5UPQ2_9LACT</name>
<dbReference type="AlphaFoldDB" id="A0A1I5UPQ2"/>
<evidence type="ECO:0000313" key="3">
    <source>
        <dbReference type="Proteomes" id="UP000199136"/>
    </source>
</evidence>
<dbReference type="OrthoDB" id="2156058at2"/>
<reference evidence="2 3" key="1">
    <citation type="submission" date="2016-10" db="EMBL/GenBank/DDBJ databases">
        <authorList>
            <person name="de Groot N.N."/>
        </authorList>
    </citation>
    <scope>NUCLEOTIDE SEQUENCE [LARGE SCALE GENOMIC DNA]</scope>
    <source>
        <strain evidence="2 3">DSM 20581</strain>
    </source>
</reference>
<feature type="compositionally biased region" description="Basic and acidic residues" evidence="1">
    <location>
        <begin position="138"/>
        <end position="152"/>
    </location>
</feature>
<sequence>MVKKVIGGYMSVEEAAAEIEHLLTVGYTSSDLVVVTKSANKGALESLTVANVDPVADKKGVAKGHPDFFDYGDETNPLAAYELDKDTTEHYNKTVKNGGYVILVEKEAVDNKKGAALNRSPIKSKSDPTLSNIGEVSESYRGKPTPESDRPVLDNIPGETSDQKQTANEQNIPFSPGTPRDPSES</sequence>
<dbReference type="RefSeq" id="WP_092479139.1">
    <property type="nucleotide sequence ID" value="NZ_FOXW01000001.1"/>
</dbReference>
<keyword evidence="3" id="KW-1185">Reference proteome</keyword>
<accession>A0A1I5UPQ2</accession>
<feature type="compositionally biased region" description="Polar residues" evidence="1">
    <location>
        <begin position="121"/>
        <end position="134"/>
    </location>
</feature>
<dbReference type="EMBL" id="FOXW01000001">
    <property type="protein sequence ID" value="SFP97263.1"/>
    <property type="molecule type" value="Genomic_DNA"/>
</dbReference>
<dbReference type="Proteomes" id="UP000199136">
    <property type="component" value="Unassembled WGS sequence"/>
</dbReference>
<proteinExistence type="predicted"/>
<feature type="compositionally biased region" description="Polar residues" evidence="1">
    <location>
        <begin position="158"/>
        <end position="173"/>
    </location>
</feature>
<organism evidence="2 3">
    <name type="scientific">Desemzia incerta</name>
    <dbReference type="NCBI Taxonomy" id="82801"/>
    <lineage>
        <taxon>Bacteria</taxon>
        <taxon>Bacillati</taxon>
        <taxon>Bacillota</taxon>
        <taxon>Bacilli</taxon>
        <taxon>Lactobacillales</taxon>
        <taxon>Carnobacteriaceae</taxon>
        <taxon>Desemzia</taxon>
    </lineage>
</organism>
<evidence type="ECO:0000256" key="1">
    <source>
        <dbReference type="SAM" id="MobiDB-lite"/>
    </source>
</evidence>
<protein>
    <submittedName>
        <fullName evidence="2">Heat induced stress protein YflT</fullName>
    </submittedName>
</protein>